<dbReference type="GO" id="GO:0044594">
    <property type="term" value="F:17-beta-hydroxysteroid dehydrogenase (NAD+) activity"/>
    <property type="evidence" value="ECO:0007669"/>
    <property type="project" value="TreeGrafter"/>
</dbReference>
<evidence type="ECO:0000259" key="2">
    <source>
        <dbReference type="Pfam" id="PF01575"/>
    </source>
</evidence>
<keyword evidence="5" id="KW-1185">Reference proteome</keyword>
<organism evidence="4 5">
    <name type="scientific">Micromonospora maris</name>
    <dbReference type="NCBI Taxonomy" id="1003110"/>
    <lineage>
        <taxon>Bacteria</taxon>
        <taxon>Bacillati</taxon>
        <taxon>Actinomycetota</taxon>
        <taxon>Actinomycetes</taxon>
        <taxon>Micromonosporales</taxon>
        <taxon>Micromonosporaceae</taxon>
        <taxon>Micromonospora</taxon>
    </lineage>
</organism>
<dbReference type="InterPro" id="IPR002539">
    <property type="entry name" value="MaoC-like_dom"/>
</dbReference>
<dbReference type="EMBL" id="LMWI01000002">
    <property type="protein sequence ID" value="KUJ44170.1"/>
    <property type="molecule type" value="Genomic_DNA"/>
</dbReference>
<dbReference type="CDD" id="cd03448">
    <property type="entry name" value="HDE_HSD"/>
    <property type="match status" value="1"/>
</dbReference>
<evidence type="ECO:0000259" key="3">
    <source>
        <dbReference type="Pfam" id="PF22622"/>
    </source>
</evidence>
<dbReference type="RefSeq" id="WP_013733333.1">
    <property type="nucleotide sequence ID" value="NZ_LMWI01000002.1"/>
</dbReference>
<feature type="domain" description="Peroxisomal multifunctional enzyme type 2-like N-terminal" evidence="3">
    <location>
        <begin position="31"/>
        <end position="150"/>
    </location>
</feature>
<reference evidence="4 5" key="1">
    <citation type="submission" date="2015-10" db="EMBL/GenBank/DDBJ databases">
        <authorList>
            <person name="Ju K.-S."/>
            <person name="Doroghazi J.R."/>
            <person name="Metcalf W.W."/>
        </authorList>
    </citation>
    <scope>NUCLEOTIDE SEQUENCE [LARGE SCALE GENOMIC DNA]</scope>
    <source>
        <strain evidence="4 5">NRRL B-24793</strain>
    </source>
</reference>
<dbReference type="GO" id="GO:0004300">
    <property type="term" value="F:enoyl-CoA hydratase activity"/>
    <property type="evidence" value="ECO:0007669"/>
    <property type="project" value="TreeGrafter"/>
</dbReference>
<proteinExistence type="inferred from homology"/>
<dbReference type="AlphaFoldDB" id="A0A9X0LBM7"/>
<dbReference type="PANTHER" id="PTHR13078:SF56">
    <property type="entry name" value="PEROXISOMAL MULTIFUNCTIONAL ENZYME TYPE 2"/>
    <property type="match status" value="1"/>
</dbReference>
<dbReference type="InterPro" id="IPR054357">
    <property type="entry name" value="MFE-2_N"/>
</dbReference>
<dbReference type="Pfam" id="PF22622">
    <property type="entry name" value="MFE-2_hydrat-2_N"/>
    <property type="match status" value="1"/>
</dbReference>
<gene>
    <name evidence="4" type="ORF">ADL17_13115</name>
</gene>
<dbReference type="Gene3D" id="3.10.129.10">
    <property type="entry name" value="Hotdog Thioesterase"/>
    <property type="match status" value="1"/>
</dbReference>
<dbReference type="SUPFAM" id="SSF54637">
    <property type="entry name" value="Thioesterase/thiol ester dehydrase-isomerase"/>
    <property type="match status" value="2"/>
</dbReference>
<dbReference type="GO" id="GO:0006635">
    <property type="term" value="P:fatty acid beta-oxidation"/>
    <property type="evidence" value="ECO:0007669"/>
    <property type="project" value="TreeGrafter"/>
</dbReference>
<comment type="similarity">
    <text evidence="1">Belongs to the enoyl-CoA hydratase/isomerase family.</text>
</comment>
<comment type="caution">
    <text evidence="4">The sequence shown here is derived from an EMBL/GenBank/DDBJ whole genome shotgun (WGS) entry which is preliminary data.</text>
</comment>
<dbReference type="InterPro" id="IPR029069">
    <property type="entry name" value="HotDog_dom_sf"/>
</dbReference>
<name>A0A9X0LBM7_9ACTN</name>
<dbReference type="PANTHER" id="PTHR13078">
    <property type="entry name" value="PEROXISOMAL MULTIFUNCTIONAL ENZYME TYPE 2-RELATED"/>
    <property type="match status" value="1"/>
</dbReference>
<dbReference type="Proteomes" id="UP000053246">
    <property type="component" value="Unassembled WGS sequence"/>
</dbReference>
<accession>A0A9X0LBM7</accession>
<dbReference type="Pfam" id="PF01575">
    <property type="entry name" value="MaoC_dehydratas"/>
    <property type="match status" value="1"/>
</dbReference>
<dbReference type="OMA" id="SFVRGYG"/>
<protein>
    <submittedName>
        <fullName evidence="4">Uncharacterized protein</fullName>
    </submittedName>
</protein>
<evidence type="ECO:0000313" key="5">
    <source>
        <dbReference type="Proteomes" id="UP000053246"/>
    </source>
</evidence>
<feature type="domain" description="MaoC-like" evidence="2">
    <location>
        <begin position="167"/>
        <end position="278"/>
    </location>
</feature>
<sequence length="287" mass="30131">MALTADPGALDARPHPASLLHWRCTAERHWDNTDSLLYALGVGAGQDDPAAELRFTTENSAGHPQAALPTFAALLAADPPPLGDPANVRHAEQSLLLHRALPVAGVARITAAVTAVHDQGSGALVRVLSRISDGHGRPLATARAGFFVVGAGGFGGDRAPAAAWPTPAAAPDHEIHYPVPRDQALLYRLSGDRNPLHSDPTVAVRAGLPQPLLHGLCTYGYAGRALLHAVAGSDPARLRGLDARFTAPVYPGTTLTVRIWRRRLGVVFQVVDTTGRVVLDRGAAGVR</sequence>
<dbReference type="GO" id="GO:0003857">
    <property type="term" value="F:(3S)-3-hydroxyacyl-CoA dehydrogenase (NAD+) activity"/>
    <property type="evidence" value="ECO:0007669"/>
    <property type="project" value="TreeGrafter"/>
</dbReference>
<evidence type="ECO:0000256" key="1">
    <source>
        <dbReference type="ARBA" id="ARBA00005254"/>
    </source>
</evidence>
<evidence type="ECO:0000313" key="4">
    <source>
        <dbReference type="EMBL" id="KUJ44170.1"/>
    </source>
</evidence>